<dbReference type="InterPro" id="IPR013320">
    <property type="entry name" value="ConA-like_dom_sf"/>
</dbReference>
<dbReference type="Proteomes" id="UP000265703">
    <property type="component" value="Unassembled WGS sequence"/>
</dbReference>
<dbReference type="AlphaFoldDB" id="A0A397TLQ1"/>
<dbReference type="STRING" id="658196.A0A397TLQ1"/>
<dbReference type="OrthoDB" id="25503at2759"/>
<name>A0A397TLQ1_9GLOM</name>
<accession>A0A397TLQ1</accession>
<keyword evidence="3" id="KW-1185">Reference proteome</keyword>
<dbReference type="InterPro" id="IPR050618">
    <property type="entry name" value="Ubq-SigPath_Reg"/>
</dbReference>
<dbReference type="InterPro" id="IPR003877">
    <property type="entry name" value="SPRY_dom"/>
</dbReference>
<evidence type="ECO:0000313" key="2">
    <source>
        <dbReference type="EMBL" id="RIA97846.1"/>
    </source>
</evidence>
<reference evidence="2 3" key="1">
    <citation type="submission" date="2018-06" db="EMBL/GenBank/DDBJ databases">
        <title>Comparative genomics reveals the genomic features of Rhizophagus irregularis, R. cerebriforme, R. diaphanum and Gigaspora rosea, and their symbiotic lifestyle signature.</title>
        <authorList>
            <person name="Morin E."/>
            <person name="San Clemente H."/>
            <person name="Chen E.C.H."/>
            <person name="De La Providencia I."/>
            <person name="Hainaut M."/>
            <person name="Kuo A."/>
            <person name="Kohler A."/>
            <person name="Murat C."/>
            <person name="Tang N."/>
            <person name="Roy S."/>
            <person name="Loubradou J."/>
            <person name="Henrissat B."/>
            <person name="Grigoriev I.V."/>
            <person name="Corradi N."/>
            <person name="Roux C."/>
            <person name="Martin F.M."/>
        </authorList>
    </citation>
    <scope>NUCLEOTIDE SEQUENCE [LARGE SCALE GENOMIC DNA]</scope>
    <source>
        <strain evidence="2 3">DAOM 227022</strain>
    </source>
</reference>
<dbReference type="SUPFAM" id="SSF49899">
    <property type="entry name" value="Concanavalin A-like lectins/glucanases"/>
    <property type="match status" value="1"/>
</dbReference>
<sequence>MDKENYDCIPSYLKFSPAYNYINSNKIKIPTKLNKHDSSCYIKVSDDGLKIVYNGPGLSYIHVGAIRANHHVPPEVGLFYYEMDVIDKGTEGYIGLGFCEPDIQLNRMPGWDFKSYGYHGDDGYKFASQSRGSLGEGYGPLFTSGDTIGVGINFFNDTIFFTKNGIHLGTAFTNVKSSVLYPMIGMRSLKECIVVNFGQKQFVFDIDKYAQKIHNEILDDVDDDND</sequence>
<dbReference type="SMART" id="SM00449">
    <property type="entry name" value="SPRY"/>
    <property type="match status" value="1"/>
</dbReference>
<dbReference type="EMBL" id="QKYT01000024">
    <property type="protein sequence ID" value="RIA97846.1"/>
    <property type="molecule type" value="Genomic_DNA"/>
</dbReference>
<dbReference type="Gene3D" id="2.60.120.920">
    <property type="match status" value="1"/>
</dbReference>
<comment type="caution">
    <text evidence="2">The sequence shown here is derived from an EMBL/GenBank/DDBJ whole genome shotgun (WGS) entry which is preliminary data.</text>
</comment>
<dbReference type="GO" id="GO:0030246">
    <property type="term" value="F:carbohydrate binding"/>
    <property type="evidence" value="ECO:0007669"/>
    <property type="project" value="UniProtKB-KW"/>
</dbReference>
<gene>
    <name evidence="2" type="ORF">C1645_801560</name>
</gene>
<organism evidence="2 3">
    <name type="scientific">Glomus cerebriforme</name>
    <dbReference type="NCBI Taxonomy" id="658196"/>
    <lineage>
        <taxon>Eukaryota</taxon>
        <taxon>Fungi</taxon>
        <taxon>Fungi incertae sedis</taxon>
        <taxon>Mucoromycota</taxon>
        <taxon>Glomeromycotina</taxon>
        <taxon>Glomeromycetes</taxon>
        <taxon>Glomerales</taxon>
        <taxon>Glomeraceae</taxon>
        <taxon>Glomus</taxon>
    </lineage>
</organism>
<protein>
    <submittedName>
        <fullName evidence="2">Concanavalin A-like lectin/glucanase domain-containing protein</fullName>
    </submittedName>
</protein>
<dbReference type="InterPro" id="IPR043136">
    <property type="entry name" value="B30.2/SPRY_sf"/>
</dbReference>
<keyword evidence="2" id="KW-0430">Lectin</keyword>
<evidence type="ECO:0000259" key="1">
    <source>
        <dbReference type="PROSITE" id="PS50188"/>
    </source>
</evidence>
<dbReference type="PROSITE" id="PS50188">
    <property type="entry name" value="B302_SPRY"/>
    <property type="match status" value="1"/>
</dbReference>
<dbReference type="InterPro" id="IPR001870">
    <property type="entry name" value="B30.2/SPRY"/>
</dbReference>
<feature type="domain" description="B30.2/SPRY" evidence="1">
    <location>
        <begin position="11"/>
        <end position="202"/>
    </location>
</feature>
<evidence type="ECO:0000313" key="3">
    <source>
        <dbReference type="Proteomes" id="UP000265703"/>
    </source>
</evidence>
<proteinExistence type="predicted"/>
<dbReference type="PANTHER" id="PTHR12864">
    <property type="entry name" value="RAN BINDING PROTEIN 9-RELATED"/>
    <property type="match status" value="1"/>
</dbReference>
<dbReference type="Pfam" id="PF00622">
    <property type="entry name" value="SPRY"/>
    <property type="match status" value="1"/>
</dbReference>